<accession>A0AAD9JYB0</accession>
<dbReference type="Proteomes" id="UP001209878">
    <property type="component" value="Unassembled WGS sequence"/>
</dbReference>
<comment type="caution">
    <text evidence="2">The sequence shown here is derived from an EMBL/GenBank/DDBJ whole genome shotgun (WGS) entry which is preliminary data.</text>
</comment>
<feature type="region of interest" description="Disordered" evidence="1">
    <location>
        <begin position="1"/>
        <end position="45"/>
    </location>
</feature>
<dbReference type="EMBL" id="JAODUO010001612">
    <property type="protein sequence ID" value="KAK2160970.1"/>
    <property type="molecule type" value="Genomic_DNA"/>
</dbReference>
<evidence type="ECO:0000313" key="3">
    <source>
        <dbReference type="Proteomes" id="UP001209878"/>
    </source>
</evidence>
<name>A0AAD9JYB0_RIDPI</name>
<evidence type="ECO:0000256" key="1">
    <source>
        <dbReference type="SAM" id="MobiDB-lite"/>
    </source>
</evidence>
<gene>
    <name evidence="2" type="ORF">NP493_1613g00029</name>
</gene>
<keyword evidence="3" id="KW-1185">Reference proteome</keyword>
<organism evidence="2 3">
    <name type="scientific">Ridgeia piscesae</name>
    <name type="common">Tubeworm</name>
    <dbReference type="NCBI Taxonomy" id="27915"/>
    <lineage>
        <taxon>Eukaryota</taxon>
        <taxon>Metazoa</taxon>
        <taxon>Spiralia</taxon>
        <taxon>Lophotrochozoa</taxon>
        <taxon>Annelida</taxon>
        <taxon>Polychaeta</taxon>
        <taxon>Sedentaria</taxon>
        <taxon>Canalipalpata</taxon>
        <taxon>Sabellida</taxon>
        <taxon>Siboglinidae</taxon>
        <taxon>Ridgeia</taxon>
    </lineage>
</organism>
<evidence type="ECO:0000313" key="2">
    <source>
        <dbReference type="EMBL" id="KAK2160970.1"/>
    </source>
</evidence>
<reference evidence="2" key="1">
    <citation type="journal article" date="2023" name="Mol. Biol. Evol.">
        <title>Third-Generation Sequencing Reveals the Adaptive Role of the Epigenome in Three Deep-Sea Polychaetes.</title>
        <authorList>
            <person name="Perez M."/>
            <person name="Aroh O."/>
            <person name="Sun Y."/>
            <person name="Lan Y."/>
            <person name="Juniper S.K."/>
            <person name="Young C.R."/>
            <person name="Angers B."/>
            <person name="Qian P.Y."/>
        </authorList>
    </citation>
    <scope>NUCLEOTIDE SEQUENCE</scope>
    <source>
        <strain evidence="2">R07B-5</strain>
    </source>
</reference>
<sequence length="189" mass="20987">MCPEDLCNDGDGIQRPSTQDDSDSTNRRTKPRSLPKWLDAWNNGRDSNGADAVSGAVAQWRSGAVAQWRSGAVEQWRSGAVAQWRSGAVAQWRSGAVAQWRSGAVAQWSSGAVAQWRSGQNFGFSAKRRLKRSWRHYFITRPDTVGQRASQIGPGVSMCWLPVIRESQLRSLYGLVRVCVRSRHICVDA</sequence>
<protein>
    <submittedName>
        <fullName evidence="2">Uncharacterized protein</fullName>
    </submittedName>
</protein>
<proteinExistence type="predicted"/>
<dbReference type="AlphaFoldDB" id="A0AAD9JYB0"/>